<dbReference type="PANTHER" id="PTHR30582:SF2">
    <property type="entry name" value="L,D-TRANSPEPTIDASE YCIB-RELATED"/>
    <property type="match status" value="1"/>
</dbReference>
<dbReference type="InterPro" id="IPR050979">
    <property type="entry name" value="LD-transpeptidase"/>
</dbReference>
<dbReference type="CDD" id="cd16913">
    <property type="entry name" value="YkuD_like"/>
    <property type="match status" value="1"/>
</dbReference>
<dbReference type="InterPro" id="IPR036365">
    <property type="entry name" value="PGBD-like_sf"/>
</dbReference>
<dbReference type="InterPro" id="IPR038063">
    <property type="entry name" value="Transpep_catalytic_dom"/>
</dbReference>
<dbReference type="Gene3D" id="2.40.440.10">
    <property type="entry name" value="L,D-transpeptidase catalytic domain-like"/>
    <property type="match status" value="1"/>
</dbReference>
<dbReference type="EMBL" id="FNOJ01000004">
    <property type="protein sequence ID" value="SDW30129.1"/>
    <property type="molecule type" value="Genomic_DNA"/>
</dbReference>
<dbReference type="SUPFAM" id="SSF47090">
    <property type="entry name" value="PGBD-like"/>
    <property type="match status" value="1"/>
</dbReference>
<dbReference type="GO" id="GO:0071555">
    <property type="term" value="P:cell wall organization"/>
    <property type="evidence" value="ECO:0007669"/>
    <property type="project" value="UniProtKB-UniRule"/>
</dbReference>
<dbReference type="GO" id="GO:0016740">
    <property type="term" value="F:transferase activity"/>
    <property type="evidence" value="ECO:0007669"/>
    <property type="project" value="UniProtKB-KW"/>
</dbReference>
<dbReference type="AlphaFoldDB" id="A0A1H2SGI6"/>
<dbReference type="GO" id="GO:0071972">
    <property type="term" value="F:peptidoglycan L,D-transpeptidase activity"/>
    <property type="evidence" value="ECO:0007669"/>
    <property type="project" value="TreeGrafter"/>
</dbReference>
<evidence type="ECO:0000256" key="3">
    <source>
        <dbReference type="ARBA" id="ARBA00022960"/>
    </source>
</evidence>
<proteinExistence type="predicted"/>
<dbReference type="InterPro" id="IPR005490">
    <property type="entry name" value="LD_TPept_cat_dom"/>
</dbReference>
<evidence type="ECO:0000256" key="1">
    <source>
        <dbReference type="ARBA" id="ARBA00004752"/>
    </source>
</evidence>
<keyword evidence="3 6" id="KW-0133">Cell shape</keyword>
<dbReference type="GO" id="GO:0018104">
    <property type="term" value="P:peptidoglycan-protein cross-linking"/>
    <property type="evidence" value="ECO:0007669"/>
    <property type="project" value="TreeGrafter"/>
</dbReference>
<feature type="active site" description="Nucleophile" evidence="6">
    <location>
        <position position="264"/>
    </location>
</feature>
<comment type="pathway">
    <text evidence="1 6">Cell wall biogenesis; peptidoglycan biosynthesis.</text>
</comment>
<name>A0A1H2SGI6_9BACL</name>
<dbReference type="PROSITE" id="PS52029">
    <property type="entry name" value="LD_TPASE"/>
    <property type="match status" value="1"/>
</dbReference>
<feature type="domain" description="L,D-TPase catalytic" evidence="7">
    <location>
        <begin position="171"/>
        <end position="288"/>
    </location>
</feature>
<evidence type="ECO:0000313" key="9">
    <source>
        <dbReference type="Proteomes" id="UP000182589"/>
    </source>
</evidence>
<reference evidence="9" key="1">
    <citation type="submission" date="2016-10" db="EMBL/GenBank/DDBJ databases">
        <authorList>
            <person name="Varghese N."/>
        </authorList>
    </citation>
    <scope>NUCLEOTIDE SEQUENCE [LARGE SCALE GENOMIC DNA]</scope>
    <source>
        <strain evidence="9">DSM 12489</strain>
    </source>
</reference>
<dbReference type="InterPro" id="IPR036366">
    <property type="entry name" value="PGBDSf"/>
</dbReference>
<gene>
    <name evidence="8" type="ORF">SAMN04489725_10433</name>
</gene>
<dbReference type="UniPathway" id="UPA00219"/>
<sequence length="294" mass="33214">MIAVFGLDTARTWIQRCVRWCSVCLTCMSVAIVPAHCAYGADYCDRDRVSVAPHVLTIGDTDPRVYWLHEQLVELGYLPFTFRPLVPTDRLYRAGRDDPDIGVFTWKYTNVPDTLRELWDPCRYNELTRGAVMTFEMDHGLRPDGFAGPAVFRAIALSSTCVLGTFRPYRYVYVKQSIPQIVRVWENGSWIFSAPCSTGVDAAPTHTGTHVIYLRNREQSMDGVGPSGKPYHVDHVPYVSFFYQGEALHGLSRSRYGIPQSAGCVELAIHDSKRLWELTDYGTLVTIGDPQDQH</sequence>
<dbReference type="STRING" id="89784.SAMN04489725_10433"/>
<evidence type="ECO:0000256" key="6">
    <source>
        <dbReference type="PROSITE-ProRule" id="PRU01373"/>
    </source>
</evidence>
<accession>A0A1H2SGI6</accession>
<dbReference type="SUPFAM" id="SSF141523">
    <property type="entry name" value="L,D-transpeptidase catalytic domain-like"/>
    <property type="match status" value="1"/>
</dbReference>
<keyword evidence="5 6" id="KW-0961">Cell wall biogenesis/degradation</keyword>
<dbReference type="Pfam" id="PF03734">
    <property type="entry name" value="YkuD"/>
    <property type="match status" value="1"/>
</dbReference>
<evidence type="ECO:0000259" key="7">
    <source>
        <dbReference type="PROSITE" id="PS52029"/>
    </source>
</evidence>
<dbReference type="GO" id="GO:0005576">
    <property type="term" value="C:extracellular region"/>
    <property type="evidence" value="ECO:0007669"/>
    <property type="project" value="TreeGrafter"/>
</dbReference>
<keyword evidence="4 6" id="KW-0573">Peptidoglycan synthesis</keyword>
<evidence type="ECO:0000256" key="4">
    <source>
        <dbReference type="ARBA" id="ARBA00022984"/>
    </source>
</evidence>
<dbReference type="PANTHER" id="PTHR30582">
    <property type="entry name" value="L,D-TRANSPEPTIDASE"/>
    <property type="match status" value="1"/>
</dbReference>
<evidence type="ECO:0000256" key="5">
    <source>
        <dbReference type="ARBA" id="ARBA00023316"/>
    </source>
</evidence>
<dbReference type="GO" id="GO:0008360">
    <property type="term" value="P:regulation of cell shape"/>
    <property type="evidence" value="ECO:0007669"/>
    <property type="project" value="UniProtKB-UniRule"/>
</dbReference>
<feature type="active site" description="Proton donor/acceptor" evidence="6">
    <location>
        <position position="249"/>
    </location>
</feature>
<dbReference type="Proteomes" id="UP000182589">
    <property type="component" value="Unassembled WGS sequence"/>
</dbReference>
<organism evidence="8 9">
    <name type="scientific">Alicyclobacillus hesperidum</name>
    <dbReference type="NCBI Taxonomy" id="89784"/>
    <lineage>
        <taxon>Bacteria</taxon>
        <taxon>Bacillati</taxon>
        <taxon>Bacillota</taxon>
        <taxon>Bacilli</taxon>
        <taxon>Bacillales</taxon>
        <taxon>Alicyclobacillaceae</taxon>
        <taxon>Alicyclobacillus</taxon>
    </lineage>
</organism>
<keyword evidence="2" id="KW-0808">Transferase</keyword>
<evidence type="ECO:0000313" key="8">
    <source>
        <dbReference type="EMBL" id="SDW30129.1"/>
    </source>
</evidence>
<protein>
    <submittedName>
        <fullName evidence="8">L,D-transpeptidase catalytic domain</fullName>
    </submittedName>
</protein>
<keyword evidence="9" id="KW-1185">Reference proteome</keyword>
<evidence type="ECO:0000256" key="2">
    <source>
        <dbReference type="ARBA" id="ARBA00022679"/>
    </source>
</evidence>
<dbReference type="Gene3D" id="1.10.101.10">
    <property type="entry name" value="PGBD-like superfamily/PGBD"/>
    <property type="match status" value="1"/>
</dbReference>